<reference evidence="1 2" key="1">
    <citation type="submission" date="2021-04" db="EMBL/GenBank/DDBJ databases">
        <authorList>
            <person name="De Guttry C."/>
            <person name="Zahm M."/>
            <person name="Klopp C."/>
            <person name="Cabau C."/>
            <person name="Louis A."/>
            <person name="Berthelot C."/>
            <person name="Parey E."/>
            <person name="Roest Crollius H."/>
            <person name="Montfort J."/>
            <person name="Robinson-Rechavi M."/>
            <person name="Bucao C."/>
            <person name="Bouchez O."/>
            <person name="Gislard M."/>
            <person name="Lluch J."/>
            <person name="Milhes M."/>
            <person name="Lampietro C."/>
            <person name="Lopez Roques C."/>
            <person name="Donnadieu C."/>
            <person name="Braasch I."/>
            <person name="Desvignes T."/>
            <person name="Postlethwait J."/>
            <person name="Bobe J."/>
            <person name="Wedekind C."/>
            <person name="Guiguen Y."/>
        </authorList>
    </citation>
    <scope>NUCLEOTIDE SEQUENCE [LARGE SCALE GENOMIC DNA]</scope>
    <source>
        <strain evidence="1">Cs_M1</strain>
        <tissue evidence="1">Blood</tissue>
    </source>
</reference>
<sequence length="377" mass="40238">MQPVSSSDFCSKLHTDWTKGSYSLQKTMASTASFKGTGLLFFLLLGLQPSSFVSGQTTNSGSFSAPGAATTVAATATVMSTEMSTVSAATIVTATTAQATMTSGSGTTSTDNTTSWGTIGMTMISCRQFSCNYSDCYSVYMNITAFSCDANITFCELRRQENMTYTGGCIASCSNACVNDTQTNCTMGCCNSTGCLSSTLASMDLTNTTTVTTVMMTTTTTEAAATTTTAEPTNKLKKCQMFQCMEQNCYKTWITEDPMPCPLNQPYCELKKMTTGSITMWTGGCNADCTRNTWCTTTADTCHQECCNTSMTSCLKLDGLGPNRTPGDLVKFIDDSIPSNSGVDEDDNDVIHSTNFVNHFSGLSNQSTPEDLVQFVA</sequence>
<dbReference type="AlphaFoldDB" id="A0AAN8ML58"/>
<dbReference type="Proteomes" id="UP001356427">
    <property type="component" value="Unassembled WGS sequence"/>
</dbReference>
<gene>
    <name evidence="1" type="ORF">J4Q44_G00017550</name>
</gene>
<evidence type="ECO:0000313" key="2">
    <source>
        <dbReference type="Proteomes" id="UP001356427"/>
    </source>
</evidence>
<accession>A0AAN8ML58</accession>
<comment type="caution">
    <text evidence="1">The sequence shown here is derived from an EMBL/GenBank/DDBJ whole genome shotgun (WGS) entry which is preliminary data.</text>
</comment>
<proteinExistence type="predicted"/>
<keyword evidence="2" id="KW-1185">Reference proteome</keyword>
<name>A0AAN8ML58_9TELE</name>
<protein>
    <submittedName>
        <fullName evidence="1">Uncharacterized protein</fullName>
    </submittedName>
</protein>
<evidence type="ECO:0000313" key="1">
    <source>
        <dbReference type="EMBL" id="KAK6326110.1"/>
    </source>
</evidence>
<dbReference type="EMBL" id="JAGTTL010000002">
    <property type="protein sequence ID" value="KAK6326110.1"/>
    <property type="molecule type" value="Genomic_DNA"/>
</dbReference>
<organism evidence="1 2">
    <name type="scientific">Coregonus suidteri</name>
    <dbReference type="NCBI Taxonomy" id="861788"/>
    <lineage>
        <taxon>Eukaryota</taxon>
        <taxon>Metazoa</taxon>
        <taxon>Chordata</taxon>
        <taxon>Craniata</taxon>
        <taxon>Vertebrata</taxon>
        <taxon>Euteleostomi</taxon>
        <taxon>Actinopterygii</taxon>
        <taxon>Neopterygii</taxon>
        <taxon>Teleostei</taxon>
        <taxon>Protacanthopterygii</taxon>
        <taxon>Salmoniformes</taxon>
        <taxon>Salmonidae</taxon>
        <taxon>Coregoninae</taxon>
        <taxon>Coregonus</taxon>
    </lineage>
</organism>